<accession>A0A941DAS4</accession>
<feature type="transmembrane region" description="Helical" evidence="9">
    <location>
        <begin position="330"/>
        <end position="348"/>
    </location>
</feature>
<dbReference type="GO" id="GO:1902600">
    <property type="term" value="P:proton transmembrane transport"/>
    <property type="evidence" value="ECO:0007669"/>
    <property type="project" value="InterPro"/>
</dbReference>
<evidence type="ECO:0000256" key="3">
    <source>
        <dbReference type="ARBA" id="ARBA00022449"/>
    </source>
</evidence>
<organism evidence="11 12">
    <name type="scientific">Phycicoccus avicenniae</name>
    <dbReference type="NCBI Taxonomy" id="2828860"/>
    <lineage>
        <taxon>Bacteria</taxon>
        <taxon>Bacillati</taxon>
        <taxon>Actinomycetota</taxon>
        <taxon>Actinomycetes</taxon>
        <taxon>Micrococcales</taxon>
        <taxon>Intrasporangiaceae</taxon>
        <taxon>Phycicoccus</taxon>
    </lineage>
</organism>
<protein>
    <submittedName>
        <fullName evidence="11">Cation:proton antiporter</fullName>
    </submittedName>
</protein>
<evidence type="ECO:0000256" key="5">
    <source>
        <dbReference type="ARBA" id="ARBA00022989"/>
    </source>
</evidence>
<comment type="subcellular location">
    <subcellularLocation>
        <location evidence="1">Cell membrane</location>
        <topology evidence="1">Multi-pass membrane protein</topology>
    </subcellularLocation>
</comment>
<sequence>MSATLVYVLLGGSLLVAAALPQLLTRYALSAPIVLVGLGVLIGLLPATDTVSVDPVALRPWIEHLTEVAVLVALMGVGLALDRPLRPRLRASWATWSPTWRLLGVAMPLTIAGVAAIAWGPLGVALPAAVLLGAVLAPTDPVLASDVQVGGPLQGEPDQESDEEQHEDEVRFALTSEAGLNDGLAFPFVYAAIFLAAGPPDGGVWRWLGWELVGKVVVGVLVGVALGWVLARLAFRAPSPKLRFAVVGQPILALAALLLAYGLAEAAHGYGFLAVFACAVTIRSVERQDIYHQHMHEVVERLEILLTLVLLLGLGFAFTTGLLARLDWRGVVVGLALVFVVRPLAGYLSFVGHRSRAGVAGLRRRERLVIGFFGVRGVGSLYYLAYAAGTASFTEERWMWSTVAFTVALSVVVHGVLATPAMRWLDATREREPEPTSP</sequence>
<evidence type="ECO:0000256" key="8">
    <source>
        <dbReference type="SAM" id="MobiDB-lite"/>
    </source>
</evidence>
<evidence type="ECO:0000256" key="9">
    <source>
        <dbReference type="SAM" id="Phobius"/>
    </source>
</evidence>
<keyword evidence="7 9" id="KW-0472">Membrane</keyword>
<reference evidence="11" key="1">
    <citation type="submission" date="2021-04" db="EMBL/GenBank/DDBJ databases">
        <title>Phycicoccus avicenniae sp. nov., a novel endophytic actinomycetes isolated from branch of Avicennia mariana.</title>
        <authorList>
            <person name="Tuo L."/>
        </authorList>
    </citation>
    <scope>NUCLEOTIDE SEQUENCE</scope>
    <source>
        <strain evidence="11">BSK3Z-2</strain>
    </source>
</reference>
<feature type="transmembrane region" description="Helical" evidence="9">
    <location>
        <begin position="368"/>
        <end position="386"/>
    </location>
</feature>
<dbReference type="AlphaFoldDB" id="A0A941DAS4"/>
<keyword evidence="5 9" id="KW-1133">Transmembrane helix</keyword>
<name>A0A941DAS4_9MICO</name>
<evidence type="ECO:0000256" key="2">
    <source>
        <dbReference type="ARBA" id="ARBA00022448"/>
    </source>
</evidence>
<evidence type="ECO:0000313" key="12">
    <source>
        <dbReference type="Proteomes" id="UP000677016"/>
    </source>
</evidence>
<gene>
    <name evidence="11" type="ORF">KC207_13265</name>
</gene>
<evidence type="ECO:0000256" key="4">
    <source>
        <dbReference type="ARBA" id="ARBA00022692"/>
    </source>
</evidence>
<dbReference type="InterPro" id="IPR006153">
    <property type="entry name" value="Cation/H_exchanger_TM"/>
</dbReference>
<dbReference type="EMBL" id="JAGSNF010000019">
    <property type="protein sequence ID" value="MBR7744258.1"/>
    <property type="molecule type" value="Genomic_DNA"/>
</dbReference>
<evidence type="ECO:0000256" key="6">
    <source>
        <dbReference type="ARBA" id="ARBA00023065"/>
    </source>
</evidence>
<feature type="transmembrane region" description="Helical" evidence="9">
    <location>
        <begin position="305"/>
        <end position="324"/>
    </location>
</feature>
<feature type="transmembrane region" description="Helical" evidence="9">
    <location>
        <begin position="61"/>
        <end position="81"/>
    </location>
</feature>
<feature type="transmembrane region" description="Helical" evidence="9">
    <location>
        <begin position="31"/>
        <end position="49"/>
    </location>
</feature>
<feature type="transmembrane region" description="Helical" evidence="9">
    <location>
        <begin position="212"/>
        <end position="235"/>
    </location>
</feature>
<keyword evidence="12" id="KW-1185">Reference proteome</keyword>
<keyword evidence="2" id="KW-0813">Transport</keyword>
<evidence type="ECO:0000259" key="10">
    <source>
        <dbReference type="Pfam" id="PF00999"/>
    </source>
</evidence>
<evidence type="ECO:0000256" key="7">
    <source>
        <dbReference type="ARBA" id="ARBA00023136"/>
    </source>
</evidence>
<feature type="compositionally biased region" description="Acidic residues" evidence="8">
    <location>
        <begin position="157"/>
        <end position="167"/>
    </location>
</feature>
<feature type="domain" description="Cation/H+ exchanger transmembrane" evidence="10">
    <location>
        <begin position="17"/>
        <end position="424"/>
    </location>
</feature>
<dbReference type="PANTHER" id="PTHR32507">
    <property type="entry name" value="NA(+)/H(+) ANTIPORTER 1"/>
    <property type="match status" value="1"/>
</dbReference>
<keyword evidence="6" id="KW-0406">Ion transport</keyword>
<comment type="caution">
    <text evidence="11">The sequence shown here is derived from an EMBL/GenBank/DDBJ whole genome shotgun (WGS) entry which is preliminary data.</text>
</comment>
<dbReference type="Proteomes" id="UP000677016">
    <property type="component" value="Unassembled WGS sequence"/>
</dbReference>
<feature type="transmembrane region" description="Helical" evidence="9">
    <location>
        <begin position="398"/>
        <end position="421"/>
    </location>
</feature>
<keyword evidence="4 9" id="KW-0812">Transmembrane</keyword>
<dbReference type="Pfam" id="PF00999">
    <property type="entry name" value="Na_H_Exchanger"/>
    <property type="match status" value="1"/>
</dbReference>
<dbReference type="GO" id="GO:0005886">
    <property type="term" value="C:plasma membrane"/>
    <property type="evidence" value="ECO:0007669"/>
    <property type="project" value="UniProtKB-SubCell"/>
</dbReference>
<feature type="transmembrane region" description="Helical" evidence="9">
    <location>
        <begin position="6"/>
        <end position="24"/>
    </location>
</feature>
<keyword evidence="3" id="KW-0050">Antiport</keyword>
<dbReference type="RefSeq" id="WP_211603780.1">
    <property type="nucleotide sequence ID" value="NZ_JAGSNF010000019.1"/>
</dbReference>
<dbReference type="PANTHER" id="PTHR32507:SF8">
    <property type="entry name" value="CNH1P"/>
    <property type="match status" value="1"/>
</dbReference>
<dbReference type="GO" id="GO:0015297">
    <property type="term" value="F:antiporter activity"/>
    <property type="evidence" value="ECO:0007669"/>
    <property type="project" value="UniProtKB-KW"/>
</dbReference>
<proteinExistence type="predicted"/>
<evidence type="ECO:0000313" key="11">
    <source>
        <dbReference type="EMBL" id="MBR7744258.1"/>
    </source>
</evidence>
<feature type="region of interest" description="Disordered" evidence="8">
    <location>
        <begin position="147"/>
        <end position="168"/>
    </location>
</feature>
<feature type="transmembrane region" description="Helical" evidence="9">
    <location>
        <begin position="267"/>
        <end position="285"/>
    </location>
</feature>
<evidence type="ECO:0000256" key="1">
    <source>
        <dbReference type="ARBA" id="ARBA00004651"/>
    </source>
</evidence>
<feature type="transmembrane region" description="Helical" evidence="9">
    <location>
        <begin position="102"/>
        <end position="122"/>
    </location>
</feature>